<sequence>MQGVPPDPSQVTTPIRSCRPFENAATRPAARWDREIDAQAGRDSVRPMTHATRSDDPQAKVAALELVPHMGDKVWLPWV</sequence>
<proteinExistence type="predicted"/>
<dbReference type="Proteomes" id="UP001501407">
    <property type="component" value="Unassembled WGS sequence"/>
</dbReference>
<evidence type="ECO:0000256" key="1">
    <source>
        <dbReference type="SAM" id="MobiDB-lite"/>
    </source>
</evidence>
<name>A0ABP9M2D3_9MICO</name>
<gene>
    <name evidence="2" type="ORF">GCM10025760_09860</name>
</gene>
<evidence type="ECO:0000313" key="2">
    <source>
        <dbReference type="EMBL" id="GAA5087990.1"/>
    </source>
</evidence>
<keyword evidence="3" id="KW-1185">Reference proteome</keyword>
<dbReference type="EMBL" id="BAABKZ010000001">
    <property type="protein sequence ID" value="GAA5087990.1"/>
    <property type="molecule type" value="Genomic_DNA"/>
</dbReference>
<protein>
    <submittedName>
        <fullName evidence="2">Uncharacterized protein</fullName>
    </submittedName>
</protein>
<feature type="region of interest" description="Disordered" evidence="1">
    <location>
        <begin position="1"/>
        <end position="57"/>
    </location>
</feature>
<reference evidence="3" key="1">
    <citation type="journal article" date="2019" name="Int. J. Syst. Evol. Microbiol.">
        <title>The Global Catalogue of Microorganisms (GCM) 10K type strain sequencing project: providing services to taxonomists for standard genome sequencing and annotation.</title>
        <authorList>
            <consortium name="The Broad Institute Genomics Platform"/>
            <consortium name="The Broad Institute Genome Sequencing Center for Infectious Disease"/>
            <person name="Wu L."/>
            <person name="Ma J."/>
        </authorList>
    </citation>
    <scope>NUCLEOTIDE SEQUENCE [LARGE SCALE GENOMIC DNA]</scope>
    <source>
        <strain evidence="3">JCM 18959</strain>
    </source>
</reference>
<accession>A0ABP9M2D3</accession>
<organism evidence="2 3">
    <name type="scientific">Microbacterium yannicii</name>
    <dbReference type="NCBI Taxonomy" id="671622"/>
    <lineage>
        <taxon>Bacteria</taxon>
        <taxon>Bacillati</taxon>
        <taxon>Actinomycetota</taxon>
        <taxon>Actinomycetes</taxon>
        <taxon>Micrococcales</taxon>
        <taxon>Microbacteriaceae</taxon>
        <taxon>Microbacterium</taxon>
    </lineage>
</organism>
<comment type="caution">
    <text evidence="2">The sequence shown here is derived from an EMBL/GenBank/DDBJ whole genome shotgun (WGS) entry which is preliminary data.</text>
</comment>
<evidence type="ECO:0000313" key="3">
    <source>
        <dbReference type="Proteomes" id="UP001501407"/>
    </source>
</evidence>